<feature type="domain" description="TRPM-like" evidence="12">
    <location>
        <begin position="356"/>
        <end position="470"/>
    </location>
</feature>
<keyword evidence="8" id="KW-0175">Coiled coil</keyword>
<evidence type="ECO:0000256" key="3">
    <source>
        <dbReference type="ARBA" id="ARBA00022692"/>
    </source>
</evidence>
<keyword evidence="3 10" id="KW-0812">Transmembrane</keyword>
<keyword evidence="2" id="KW-0813">Transport</keyword>
<feature type="domain" description="TRPM-like" evidence="12">
    <location>
        <begin position="815"/>
        <end position="933"/>
    </location>
</feature>
<evidence type="ECO:0000256" key="2">
    <source>
        <dbReference type="ARBA" id="ARBA00022448"/>
    </source>
</evidence>
<evidence type="ECO:0000313" key="13">
    <source>
        <dbReference type="EMBL" id="JAP39165.1"/>
    </source>
</evidence>
<keyword evidence="5" id="KW-0406">Ion transport</keyword>
<name>A0A0X3NHU8_SCHSO</name>
<feature type="transmembrane region" description="Helical" evidence="10">
    <location>
        <begin position="1421"/>
        <end position="1438"/>
    </location>
</feature>
<evidence type="ECO:0000256" key="7">
    <source>
        <dbReference type="ARBA" id="ARBA00023303"/>
    </source>
</evidence>
<dbReference type="PANTHER" id="PTHR13800:SF12">
    <property type="entry name" value="TRANSIENT RECEPTOR POTENTIAL CATION CHANNEL SUBFAMILY M MEMBER-LIKE 2"/>
    <property type="match status" value="1"/>
</dbReference>
<protein>
    <recommendedName>
        <fullName evidence="14">Transient receptor potential cation channel trpm</fullName>
    </recommendedName>
</protein>
<feature type="transmembrane region" description="Helical" evidence="10">
    <location>
        <begin position="1048"/>
        <end position="1067"/>
    </location>
</feature>
<dbReference type="InterPro" id="IPR057366">
    <property type="entry name" value="TRPM-like"/>
</dbReference>
<evidence type="ECO:0000256" key="4">
    <source>
        <dbReference type="ARBA" id="ARBA00022989"/>
    </source>
</evidence>
<comment type="subcellular location">
    <subcellularLocation>
        <location evidence="1">Membrane</location>
        <topology evidence="1">Multi-pass membrane protein</topology>
    </subcellularLocation>
</comment>
<feature type="compositionally biased region" description="Polar residues" evidence="9">
    <location>
        <begin position="653"/>
        <end position="674"/>
    </location>
</feature>
<feature type="region of interest" description="Disordered" evidence="9">
    <location>
        <begin position="248"/>
        <end position="274"/>
    </location>
</feature>
<feature type="compositionally biased region" description="Polar residues" evidence="9">
    <location>
        <begin position="573"/>
        <end position="582"/>
    </location>
</feature>
<feature type="transmembrane region" description="Helical" evidence="10">
    <location>
        <begin position="1236"/>
        <end position="1253"/>
    </location>
</feature>
<feature type="compositionally biased region" description="Polar residues" evidence="9">
    <location>
        <begin position="60"/>
        <end position="72"/>
    </location>
</feature>
<sequence>MDEEETAKPRGLNDPGVEAKEAHTKTMTTTETTTSAATEAEMGPHALPKFRASVVPPSPTHNHSISSEHLTPSNLRVSRTSDLLHPESLAFEVDPVLISRPERSFSISQGVMKTSRQSGGSIHSLLKETTTMATRSRASQDCFTPLSQTHIPICGIVAGGDKWTLHQVYACVHTNNCPIVVVRGSGGAANAVANTTDLHNFVENLGEEMTDEEFNYKIASILREVDEEAHGAFYMRQRRQSYVETVPSHPVSRLSSPHNSRRSSRVSVKIPTHQLPPKPAPFSVEDFQAEVVILRRLTEDYSHLVSIFDSDDADMDSYIISALLSSAGVGTPSGMLNTEQLEIAVRLNRADIAKEKIFTEGRSWKKHELDTFMFNAILADQEAFVSLFLENGFDLEAFLTVHMLEKLYTAGLTKRESKTELIQHLWESCRIYKMDWVMLRDIGRVVRQLLGEFYRPYYLSKRFREVIKRAITRYDAEAKEVLITGNPWSKRSSGFASFSAEPTVAVSLGSDMPPAEEASMPAPSETLAEPRKSLIKHEGMLKQPTQTQRSSRSFVLQAGRRRGVVRPIPVETGNGQPATANGLNVAPPNLTANGRQLTLGSGRVGRCAVRRIANGSIGPGDRSIWSMAPVALEEPELESTPPRRRQPRLKADSSISGEVNQTFQRSLSEQSCEATGSPPSGKSSDSSRKVSSVESKQTVVTVCSGSERQIMTRLELPRESTMSTINGLRKTSFAGKHRGHHRLEAMKLTSEERVRVISAAVKRYEAERAEEKERKRRHRLAQGKRSLYERLTGINIGFKMEQCVPETLACFGAMSKVTLERPAKELMLMCILLGKVKLAQLFWAYEKEPIGGAMFCTVLLGKMSESTTDLAQKSEFETHARVFEEKAEEVLEECYAEDSARAKMLLYRQLEDYGSNAVIRLAARGSCIHFMSHPCCQDFLSEVWMGKLSPKNSIFHLLGGAVLGLTLPFFIPQVVKYARMDNCGILQDSDSLSPHDSELEDQTLSSFSEFERTAESKGPITRSRACKIWFRRQARDILQFYQAPVTRFLYNTLFYVIFLLIFSNIMLRSLTITCSAQEMVVILMVLSLLVEELKQAFGSGSSFQEYISDGWNQLDCTAILFFTIGHVMRWASFVQVRDNDLVEARLQLGMSPNATCHPNFRNFNDSCAVLRTPAGQSPQVNGRDLPKWAHNSEMAMKAALLGLEAPSSVILEWDGTVTYDHPVFILTEERFTLARIFYAFSLFAFFVRLMYIFSFSIVLGPKLIMIRRMVTNDLLPFLLLLSVILIGYGVSVSALSYPNGFYSYYDQKMFNVSSVLQRMSPGKIIYEFMMTTYFQMLGDFGLSILEGEDGACRDDHQCPQSASRKLSVICLSFFILLTQLLMLNLLVATFTSTYFEIEGSSIYFWSYQRYEMIQEFVDGPLVAPPFILIWYTGELLVFSMKKIFWRCIGLEDPDQNSVDDPF</sequence>
<feature type="region of interest" description="Disordered" evidence="9">
    <location>
        <begin position="567"/>
        <end position="587"/>
    </location>
</feature>
<keyword evidence="7" id="KW-0407">Ion channel</keyword>
<organism evidence="13">
    <name type="scientific">Schistocephalus solidus</name>
    <name type="common">Tapeworm</name>
    <dbReference type="NCBI Taxonomy" id="70667"/>
    <lineage>
        <taxon>Eukaryota</taxon>
        <taxon>Metazoa</taxon>
        <taxon>Spiralia</taxon>
        <taxon>Lophotrochozoa</taxon>
        <taxon>Platyhelminthes</taxon>
        <taxon>Cestoda</taxon>
        <taxon>Eucestoda</taxon>
        <taxon>Diphyllobothriidea</taxon>
        <taxon>Diphyllobothriidae</taxon>
        <taxon>Schistocephalus</taxon>
    </lineage>
</organism>
<feature type="non-terminal residue" evidence="13">
    <location>
        <position position="1462"/>
    </location>
</feature>
<dbReference type="GO" id="GO:0099604">
    <property type="term" value="F:ligand-gated calcium channel activity"/>
    <property type="evidence" value="ECO:0007669"/>
    <property type="project" value="TreeGrafter"/>
</dbReference>
<dbReference type="PANTHER" id="PTHR13800">
    <property type="entry name" value="TRANSIENT RECEPTOR POTENTIAL CATION CHANNEL, SUBFAMILY M, MEMBER 6"/>
    <property type="match status" value="1"/>
</dbReference>
<evidence type="ECO:0000256" key="6">
    <source>
        <dbReference type="ARBA" id="ARBA00023136"/>
    </source>
</evidence>
<gene>
    <name evidence="13" type="ORF">TR165241</name>
</gene>
<dbReference type="InterPro" id="IPR041491">
    <property type="entry name" value="TRPM_SLOG"/>
</dbReference>
<feature type="transmembrane region" description="Helical" evidence="10">
    <location>
        <begin position="1274"/>
        <end position="1297"/>
    </location>
</feature>
<keyword evidence="6 10" id="KW-0472">Membrane</keyword>
<proteinExistence type="predicted"/>
<dbReference type="InterPro" id="IPR050927">
    <property type="entry name" value="TRPM"/>
</dbReference>
<feature type="compositionally biased region" description="Low complexity" evidence="9">
    <location>
        <begin position="25"/>
        <end position="41"/>
    </location>
</feature>
<feature type="region of interest" description="Disordered" evidence="9">
    <location>
        <begin position="1"/>
        <end position="72"/>
    </location>
</feature>
<evidence type="ECO:0000256" key="9">
    <source>
        <dbReference type="SAM" id="MobiDB-lite"/>
    </source>
</evidence>
<reference evidence="13" key="1">
    <citation type="submission" date="2016-01" db="EMBL/GenBank/DDBJ databases">
        <title>Reference transcriptome for the parasite Schistocephalus solidus: insights into the molecular evolution of parasitism.</title>
        <authorList>
            <person name="Hebert F.O."/>
            <person name="Grambauer S."/>
            <person name="Barber I."/>
            <person name="Landry C.R."/>
            <person name="Aubin-Horth N."/>
        </authorList>
    </citation>
    <scope>NUCLEOTIDE SEQUENCE</scope>
</reference>
<feature type="compositionally biased region" description="Low complexity" evidence="9">
    <location>
        <begin position="676"/>
        <end position="695"/>
    </location>
</feature>
<dbReference type="GO" id="GO:0005886">
    <property type="term" value="C:plasma membrane"/>
    <property type="evidence" value="ECO:0007669"/>
    <property type="project" value="TreeGrafter"/>
</dbReference>
<evidence type="ECO:0008006" key="14">
    <source>
        <dbReference type="Google" id="ProtNLM"/>
    </source>
</evidence>
<feature type="domain" description="TRPM SLOG" evidence="11">
    <location>
        <begin position="145"/>
        <end position="227"/>
    </location>
</feature>
<evidence type="ECO:0000259" key="11">
    <source>
        <dbReference type="Pfam" id="PF18139"/>
    </source>
</evidence>
<evidence type="ECO:0000256" key="1">
    <source>
        <dbReference type="ARBA" id="ARBA00004141"/>
    </source>
</evidence>
<dbReference type="Pfam" id="PF25508">
    <property type="entry name" value="TRPM2"/>
    <property type="match status" value="2"/>
</dbReference>
<feature type="region of interest" description="Disordered" evidence="9">
    <location>
        <begin position="634"/>
        <end position="698"/>
    </location>
</feature>
<evidence type="ECO:0000256" key="10">
    <source>
        <dbReference type="SAM" id="Phobius"/>
    </source>
</evidence>
<keyword evidence="4 10" id="KW-1133">Transmembrane helix</keyword>
<feature type="transmembrane region" description="Helical" evidence="10">
    <location>
        <begin position="1366"/>
        <end position="1387"/>
    </location>
</feature>
<evidence type="ECO:0000259" key="12">
    <source>
        <dbReference type="Pfam" id="PF25508"/>
    </source>
</evidence>
<dbReference type="Pfam" id="PF18139">
    <property type="entry name" value="LSDAT_euk"/>
    <property type="match status" value="1"/>
</dbReference>
<accession>A0A0X3NHU8</accession>
<evidence type="ECO:0000256" key="5">
    <source>
        <dbReference type="ARBA" id="ARBA00023065"/>
    </source>
</evidence>
<dbReference type="EMBL" id="GEEE01024060">
    <property type="protein sequence ID" value="JAP39165.1"/>
    <property type="molecule type" value="Transcribed_RNA"/>
</dbReference>
<evidence type="ECO:0000256" key="8">
    <source>
        <dbReference type="SAM" id="Coils"/>
    </source>
</evidence>
<feature type="coiled-coil region" evidence="8">
    <location>
        <begin position="754"/>
        <end position="781"/>
    </location>
</feature>